<name>A0A5B8CTF3_9PROT</name>
<proteinExistence type="predicted"/>
<feature type="region of interest" description="Disordered" evidence="1">
    <location>
        <begin position="1336"/>
        <end position="1355"/>
    </location>
</feature>
<dbReference type="PANTHER" id="PTHR32387">
    <property type="entry name" value="WU:FJ29H11"/>
    <property type="match status" value="1"/>
</dbReference>
<accession>A0A5B8CTF3</accession>
<protein>
    <submittedName>
        <fullName evidence="4">DUF3883 domain-containing protein</fullName>
    </submittedName>
</protein>
<dbReference type="InterPro" id="IPR036890">
    <property type="entry name" value="HATPase_C_sf"/>
</dbReference>
<dbReference type="KEGG" id="mmec:FIU01_08575"/>
<feature type="compositionally biased region" description="Basic and acidic residues" evidence="1">
    <location>
        <begin position="1261"/>
        <end position="1278"/>
    </location>
</feature>
<dbReference type="EMBL" id="CP040946">
    <property type="protein sequence ID" value="QDC44578.1"/>
    <property type="molecule type" value="Genomic_DNA"/>
</dbReference>
<dbReference type="Pfam" id="PF25794">
    <property type="entry name" value="SACS"/>
    <property type="match status" value="1"/>
</dbReference>
<reference evidence="5" key="1">
    <citation type="journal article" date="2019" name="ISME J.">
        <title>Evolution in action: habitat transition from sediment to the pelagial leads to genome streamlining in Methylophilaceae.</title>
        <authorList>
            <person name="Salcher M."/>
            <person name="Schaefle D."/>
            <person name="Kaspar M."/>
            <person name="Neuenschwander S.M."/>
            <person name="Ghai R."/>
        </authorList>
    </citation>
    <scope>NUCLEOTIDE SEQUENCE [LARGE SCALE GENOMIC DNA]</scope>
    <source>
        <strain evidence="5">MMS-M-51</strain>
    </source>
</reference>
<feature type="compositionally biased region" description="Polar residues" evidence="1">
    <location>
        <begin position="1337"/>
        <end position="1352"/>
    </location>
</feature>
<evidence type="ECO:0000256" key="1">
    <source>
        <dbReference type="SAM" id="MobiDB-lite"/>
    </source>
</evidence>
<feature type="domain" description="Sacsin/Nov" evidence="3">
    <location>
        <begin position="45"/>
        <end position="259"/>
    </location>
</feature>
<feature type="region of interest" description="Disordered" evidence="1">
    <location>
        <begin position="1259"/>
        <end position="1331"/>
    </location>
</feature>
<evidence type="ECO:0000259" key="3">
    <source>
        <dbReference type="Pfam" id="PF25794"/>
    </source>
</evidence>
<keyword evidence="5" id="KW-1185">Reference proteome</keyword>
<evidence type="ECO:0000259" key="2">
    <source>
        <dbReference type="Pfam" id="PF13020"/>
    </source>
</evidence>
<dbReference type="SUPFAM" id="SSF55874">
    <property type="entry name" value="ATPase domain of HSP90 chaperone/DNA topoisomerase II/histidine kinase"/>
    <property type="match status" value="1"/>
</dbReference>
<dbReference type="Pfam" id="PF13020">
    <property type="entry name" value="NOV_C"/>
    <property type="match status" value="1"/>
</dbReference>
<feature type="domain" description="Protein NO VEIN C-terminal" evidence="2">
    <location>
        <begin position="1360"/>
        <end position="1446"/>
    </location>
</feature>
<dbReference type="Proteomes" id="UP000311008">
    <property type="component" value="Chromosome"/>
</dbReference>
<evidence type="ECO:0000313" key="5">
    <source>
        <dbReference type="Proteomes" id="UP000311008"/>
    </source>
</evidence>
<dbReference type="NCBIfam" id="NF047352">
    <property type="entry name" value="P_loop_sacsin"/>
    <property type="match status" value="1"/>
</dbReference>
<dbReference type="RefSeq" id="WP_140003908.1">
    <property type="nucleotide sequence ID" value="NZ_CP040946.1"/>
</dbReference>
<dbReference type="Gene3D" id="3.30.565.10">
    <property type="entry name" value="Histidine kinase-like ATPase, C-terminal domain"/>
    <property type="match status" value="1"/>
</dbReference>
<dbReference type="InterPro" id="IPR024975">
    <property type="entry name" value="NOV_C"/>
</dbReference>
<organism evidence="4 5">
    <name type="scientific">Methylophilus medardicus</name>
    <dbReference type="NCBI Taxonomy" id="2588534"/>
    <lineage>
        <taxon>Bacteria</taxon>
        <taxon>Pseudomonadati</taxon>
        <taxon>Pseudomonadota</taxon>
        <taxon>Betaproteobacteria</taxon>
        <taxon>Nitrosomonadales</taxon>
        <taxon>Methylophilaceae</taxon>
        <taxon>Methylophilus</taxon>
    </lineage>
</organism>
<dbReference type="OrthoDB" id="9802640at2"/>
<dbReference type="InterPro" id="IPR058210">
    <property type="entry name" value="SACS/Nov_dom"/>
</dbReference>
<evidence type="ECO:0000313" key="4">
    <source>
        <dbReference type="EMBL" id="QDC44578.1"/>
    </source>
</evidence>
<sequence>MHDKKALVERIRREEFGIGVELQGEAKIVVENMRRKYRNLLATVAEDLNSKESHFILELIQNADDNTYNPEIDPSLTFTLDGNRLVVKNNEIGFEEKNVRALCSAGESSKKAEKRKGYIGEKGIGFKSIFKVTDSPEIHSNGYHFRFDRSNPQDLLGYVVPHWHEPDIKLDDRTTLIIPAKAKHSFSISSLSDISDTLLLFLQKLRKLEIETNEGLISFQRTDQGAVTTLVTIKPNEEEKCQIFLRKSFKVDMSDIHEPKRDGINETEIVLAFPIDESGKAAPTHGCETFAFLPIREFGFKFYIQADFVLASSREGIHEELEWNKRLRDSISSAFLDAIHEFKQRPELATTYFNYLPIKEDIHDKFFAPVIDHLIKELKSIECIPVAGGGWKKPAEVLLASEKMRGLFTSEDALIVFDADYLANGFSLPKAFKDSLGFINLTVQDVASVFIKHADWLKERELEWKALFYTYLAYDGHRASMVKELEKVPCIPLESGEFITPSNQTVFFPLHTGKKYGFEHELSILNSELLNEALKSSQDVMKLFNELGIKHDKPIELIHSHILKLHATNSWKSSDYAALIGHVRYIKDKLPQYLASALENGQQESAAISQLSKGIYIGTKDKTNETWRFARSEELYLGKEFNPTFDLENLIGDELSPTLFVSPNYMKSSRTINGLEKQEQDISEWRDFFAKIGINITPRVSRFDSGNVACSDELSALLQSPKAAVRRATLEALDRNWNLYPSQTTYTYKSGRSWNSATTSLVSKLRQVVVPTRKHVQVTLSLAYADNEEIRSVLGNGVLFVEAKLQNHDFMDACGITYKVDAEACFKRLRQIKSEDIRDRDQLARIYRYLERLWDKERASIQAGFSKEGLIRVGRGDSAKWVVPDEACWKSTGNKYFDKFFPPLDVAFRDFHGFFVIKLKVPEALYIENWLEGLKRIDEVDEADRQEFALFIYRRLSSMIDSDNMPDWLDDLDFYSLLLNRRGEMVDKSEHLYADDRPELSKLFEDEEEVSFLNVMSSQIPSVSTLLNALEIQRVSDVINIEVPEDIGGEINNRLTAKLREMLIPIARVIHEQSHASFKENIKNGLFNDLSNTIVIDVESLSLKVTLGEWSKVTSGQSASRQKEILLDSSTRSKHDYVARELDKLLLKSRRGAEGYFGRILMAEDIEDANEYLKINSIPMLPEDEMDALFQSRGPLEVEVVEPIDENFINADTVEVTGDASRKAYSSSNDYPINYDRSERLPKIEHEEDDGSQAVANARAANHEERPKHDDAKTKNEIKSSQSQNVTPDIEQENKTSDGMGSYRHSSTTYEPQTHHKENHPKQKTTTKSGRLLSYAEPTTSKNEPSVSPDSASSDRKKAIERAAIDYFIVNAANQWRKVEEMPPNNPGFDFLAEAFNGSQEYIEIKGQSGAWTEEGVALTPTELRTAIHHGERYWLCVVEYAQDEGRRRLWLVQNPFGKADQFRFDRGWQDVANRNTNKSMSPAAGLYVTNPEFGKAKILEVIGTGVLTKLRLEFEDKRVETKMFSPATMTVSED</sequence>
<gene>
    <name evidence="4" type="ORF">FIU01_08575</name>
</gene>
<dbReference type="InterPro" id="IPR052957">
    <property type="entry name" value="Auxin_embryo_med"/>
</dbReference>
<dbReference type="PANTHER" id="PTHR32387:SF0">
    <property type="entry name" value="PROTEIN NO VEIN"/>
    <property type="match status" value="1"/>
</dbReference>